<feature type="domain" description="FAD-binding FR-type" evidence="5">
    <location>
        <begin position="495"/>
        <end position="593"/>
    </location>
</feature>
<gene>
    <name evidence="6" type="ORF">CCAND93_550008</name>
</gene>
<organism evidence="6 7">
    <name type="scientific">Capnocytophaga canis</name>
    <dbReference type="NCBI Taxonomy" id="1848903"/>
    <lineage>
        <taxon>Bacteria</taxon>
        <taxon>Pseudomonadati</taxon>
        <taxon>Bacteroidota</taxon>
        <taxon>Flavobacteriia</taxon>
        <taxon>Flavobacteriales</taxon>
        <taxon>Flavobacteriaceae</taxon>
        <taxon>Capnocytophaga</taxon>
    </lineage>
</organism>
<dbReference type="PROSITE" id="PS50902">
    <property type="entry name" value="FLAVODOXIN_LIKE"/>
    <property type="match status" value="1"/>
</dbReference>
<reference evidence="6 7" key="1">
    <citation type="submission" date="2015-01" db="EMBL/GenBank/DDBJ databases">
        <authorList>
            <person name="Xiang T."/>
            <person name="Song Y."/>
            <person name="Huang L."/>
            <person name="Wang B."/>
            <person name="Wu P."/>
        </authorList>
    </citation>
    <scope>NUCLEOTIDE SEQUENCE [LARGE SCALE GENOMIC DNA]</scope>
    <source>
        <strain evidence="6 7">CcD93</strain>
    </source>
</reference>
<dbReference type="PANTHER" id="PTHR19384:SF17">
    <property type="entry name" value="NADPH--CYTOCHROME P450 REDUCTASE"/>
    <property type="match status" value="1"/>
</dbReference>
<dbReference type="Pfam" id="PF00175">
    <property type="entry name" value="NAD_binding_1"/>
    <property type="match status" value="1"/>
</dbReference>
<feature type="transmembrane region" description="Helical" evidence="3">
    <location>
        <begin position="298"/>
        <end position="323"/>
    </location>
</feature>
<feature type="transmembrane region" description="Helical" evidence="3">
    <location>
        <begin position="130"/>
        <end position="151"/>
    </location>
</feature>
<dbReference type="PRINTS" id="PR00371">
    <property type="entry name" value="FPNCR"/>
</dbReference>
<evidence type="ECO:0000259" key="5">
    <source>
        <dbReference type="PROSITE" id="PS51384"/>
    </source>
</evidence>
<evidence type="ECO:0000313" key="6">
    <source>
        <dbReference type="EMBL" id="CEN53769.1"/>
    </source>
</evidence>
<dbReference type="GO" id="GO:0004517">
    <property type="term" value="F:nitric-oxide synthase activity"/>
    <property type="evidence" value="ECO:0007669"/>
    <property type="project" value="UniProtKB-EC"/>
</dbReference>
<evidence type="ECO:0000259" key="4">
    <source>
        <dbReference type="PROSITE" id="PS50902"/>
    </source>
</evidence>
<keyword evidence="6" id="KW-0560">Oxidoreductase</keyword>
<evidence type="ECO:0000313" key="7">
    <source>
        <dbReference type="Proteomes" id="UP000038200"/>
    </source>
</evidence>
<evidence type="ECO:0000256" key="3">
    <source>
        <dbReference type="SAM" id="Phobius"/>
    </source>
</evidence>
<name>A0A0B7IT43_9FLAO</name>
<dbReference type="PANTHER" id="PTHR19384">
    <property type="entry name" value="NITRIC OXIDE SYNTHASE-RELATED"/>
    <property type="match status" value="1"/>
</dbReference>
<sequence length="731" mass="83289">MTLSIWRYAHLVLALVASFFVLIATLTGMILAFEPISNQLKPLKSSNFEDVELFETVLQLKEKYTEVLSLEVDENRFVKTEVVDEHGDTMIFYIDPKTAATVGETYKRPELFSFTTTLHRSLFMGKVGRIVMAVTAFLLFLIAVSGMILIVRKQKSWKRFFNKLVKERFFPHYHTFLGRLLLFPITVITLTGIYLSLEGFSLITSPKIDFEDIDYEQITEKPHRSIADFEVFHIPLSNVKKLTFPIFEDVEETYRLELIDSELIINQFTGEVLAQSPKSTVKAMTYYSMILHTGRGTVLWAVILFLSCISILFFIYSGFVITLKRRKSKIRNPYTKDNCQYVILVGSEGGTTLGFANLVHHELIRQGKKSYLAEMNSLSEYPKMEHLIVMTCTYGKGNEPVNATKFKSLWQKNTIQKPFTYSVVGFGSLAYPDYCKYAYEVDELLAKTSIGKKIVDLQTVNNQSVESFSLWANEWARQQGFSLNLPFNKLAKKKGKQHTFKVIEKTTIQSDETFLVRLQTIENVRFTSGDLLGITSEIDGRERLYSIGKTAFNEILLSVKRHEKGLISNVLNNLKSGDLLKSAIYKNPEFHFPKKGKPVVCIATGTGIAPFLGMIADNEAHQPLTLFWGGKNDRSLAIYKSFLEEQLRVGKLTNLQIAYSRMGAKKYVQDIVLEQSTFFANLLKSGGVVMICGSVAMQRGVAEILESICQEQLQKPLSYFQNRQQYKVDCY</sequence>
<keyword evidence="3" id="KW-0812">Transmembrane</keyword>
<dbReference type="GO" id="GO:0005829">
    <property type="term" value="C:cytosol"/>
    <property type="evidence" value="ECO:0007669"/>
    <property type="project" value="TreeGrafter"/>
</dbReference>
<accession>A0A0B7IT43</accession>
<dbReference type="Pfam" id="PF00258">
    <property type="entry name" value="Flavodoxin_1"/>
    <property type="match status" value="1"/>
</dbReference>
<dbReference type="SUPFAM" id="SSF52218">
    <property type="entry name" value="Flavoproteins"/>
    <property type="match status" value="1"/>
</dbReference>
<dbReference type="Pfam" id="PF03929">
    <property type="entry name" value="PepSY_TM"/>
    <property type="match status" value="1"/>
</dbReference>
<feature type="transmembrane region" description="Helical" evidence="3">
    <location>
        <begin position="176"/>
        <end position="197"/>
    </location>
</feature>
<feature type="domain" description="Flavodoxin-like" evidence="4">
    <location>
        <begin position="341"/>
        <end position="480"/>
    </location>
</feature>
<dbReference type="InterPro" id="IPR029039">
    <property type="entry name" value="Flavoprotein-like_sf"/>
</dbReference>
<dbReference type="Gene3D" id="3.40.50.360">
    <property type="match status" value="1"/>
</dbReference>
<keyword evidence="3" id="KW-0472">Membrane</keyword>
<dbReference type="GO" id="GO:0050660">
    <property type="term" value="F:flavin adenine dinucleotide binding"/>
    <property type="evidence" value="ECO:0007669"/>
    <property type="project" value="TreeGrafter"/>
</dbReference>
<dbReference type="InterPro" id="IPR001433">
    <property type="entry name" value="OxRdtase_FAD/NAD-bd"/>
</dbReference>
<dbReference type="Proteomes" id="UP000038200">
    <property type="component" value="Unassembled WGS sequence"/>
</dbReference>
<dbReference type="InterPro" id="IPR008254">
    <property type="entry name" value="Flavodoxin/NO_synth"/>
</dbReference>
<dbReference type="OrthoDB" id="9789468at2"/>
<dbReference type="SUPFAM" id="SSF63380">
    <property type="entry name" value="Riboflavin synthase domain-like"/>
    <property type="match status" value="1"/>
</dbReference>
<dbReference type="PROSITE" id="PS51384">
    <property type="entry name" value="FAD_FR"/>
    <property type="match status" value="1"/>
</dbReference>
<proteinExistence type="predicted"/>
<dbReference type="InterPro" id="IPR017927">
    <property type="entry name" value="FAD-bd_FR_type"/>
</dbReference>
<dbReference type="Gene3D" id="3.40.50.80">
    <property type="entry name" value="Nucleotide-binding domain of ferredoxin-NADP reductase (FNR) module"/>
    <property type="match status" value="1"/>
</dbReference>
<dbReference type="AlphaFoldDB" id="A0A0B7IT43"/>
<evidence type="ECO:0000256" key="2">
    <source>
        <dbReference type="ARBA" id="ARBA00023797"/>
    </source>
</evidence>
<keyword evidence="3" id="KW-1133">Transmembrane helix</keyword>
<dbReference type="STRING" id="1848903.CCAND38_620006"/>
<protein>
    <recommendedName>
        <fullName evidence="2">NADPH--hemoprotein reductase</fullName>
        <ecNumber evidence="2">1.6.2.4</ecNumber>
    </recommendedName>
</protein>
<dbReference type="InterPro" id="IPR039261">
    <property type="entry name" value="FNR_nucleotide-bd"/>
</dbReference>
<dbReference type="InterPro" id="IPR017938">
    <property type="entry name" value="Riboflavin_synthase-like_b-brl"/>
</dbReference>
<dbReference type="EMBL" id="CDOL01000245">
    <property type="protein sequence ID" value="CEN53769.1"/>
    <property type="molecule type" value="Genomic_DNA"/>
</dbReference>
<dbReference type="InterPro" id="IPR005625">
    <property type="entry name" value="PepSY-ass_TM"/>
</dbReference>
<keyword evidence="1" id="KW-0285">Flavoprotein</keyword>
<dbReference type="EC" id="1.6.2.4" evidence="2"/>
<evidence type="ECO:0000256" key="1">
    <source>
        <dbReference type="ARBA" id="ARBA00022630"/>
    </source>
</evidence>
<dbReference type="Gene3D" id="2.40.30.10">
    <property type="entry name" value="Translation factors"/>
    <property type="match status" value="1"/>
</dbReference>
<dbReference type="SUPFAM" id="SSF52343">
    <property type="entry name" value="Ferredoxin reductase-like, C-terminal NADP-linked domain"/>
    <property type="match status" value="1"/>
</dbReference>
<dbReference type="GO" id="GO:0004783">
    <property type="term" value="F:sulfite reductase (NADPH) activity"/>
    <property type="evidence" value="ECO:0007669"/>
    <property type="project" value="TreeGrafter"/>
</dbReference>
<dbReference type="RefSeq" id="WP_042008836.1">
    <property type="nucleotide sequence ID" value="NZ_CDOL01000245.1"/>
</dbReference>
<feature type="transmembrane region" description="Helical" evidence="3">
    <location>
        <begin position="12"/>
        <end position="33"/>
    </location>
</feature>
<dbReference type="InterPro" id="IPR001709">
    <property type="entry name" value="Flavoprot_Pyr_Nucl_cyt_Rdtase"/>
</dbReference>
<dbReference type="GO" id="GO:0010181">
    <property type="term" value="F:FMN binding"/>
    <property type="evidence" value="ECO:0007669"/>
    <property type="project" value="InterPro"/>
</dbReference>